<reference evidence="2" key="1">
    <citation type="journal article" date="2017" name="Genome Announc.">
        <title>Whole-Genome Sequence of Photobacterium damselae subsp. piscicida Strain 91-197, Isolated from Hybrid Striped Bass (Morone sp.) in the United States.</title>
        <authorList>
            <person name="Teru Y."/>
            <person name="Hikima J."/>
            <person name="Kono T."/>
            <person name="Sakai M."/>
            <person name="Takano T."/>
            <person name="Hawke J.P."/>
            <person name="Takeyama H."/>
            <person name="Aoki T."/>
        </authorList>
    </citation>
    <scope>NUCLEOTIDE SEQUENCE</scope>
    <source>
        <strain evidence="2">91-197</strain>
    </source>
</reference>
<dbReference type="EMBL" id="CP061854">
    <property type="protein sequence ID" value="QOD55728.1"/>
    <property type="molecule type" value="Genomic_DNA"/>
</dbReference>
<proteinExistence type="predicted"/>
<gene>
    <name evidence="3" type="ORF">IC627_10405</name>
    <name evidence="2" type="ORF">PDPUS_1_01092</name>
</gene>
<protein>
    <submittedName>
        <fullName evidence="3">Alpha/beta fold hydrolase</fullName>
    </submittedName>
    <submittedName>
        <fullName evidence="2">Pimeloyl-[acyl-carrier protein] methyl ester esterase</fullName>
    </submittedName>
</protein>
<dbReference type="EMBL" id="AP018045">
    <property type="protein sequence ID" value="BAX52466.1"/>
    <property type="molecule type" value="Genomic_DNA"/>
</dbReference>
<sequence length="300" mass="34228">MVFDIQFQLAELQLAGFCSFEFDKTNGRKQSSVAKTDAQLILMLHGWQDNAATFIPLIQHLRPYYQMIAVDLPGHGLSHHRGTNNFYHFVDYLDDISQLVEQLSSAEQPIILLGHSLGAIIANSIGAMMPEHIQAVIAIEGLTPLFESESNTLKRLQKGVASRKLSRRRLQREPKGFLSFSEALAMRARANQLKPELLEQVVERGCYLDQQDWFWRHDPKLRCESLFRMSSIQVKNIIEGIECPVFSIVGEHGFDYLRAPQTSHSWFRNLEQVQVKGGHHCHLESSEAVAHYVKEFISKT</sequence>
<dbReference type="Pfam" id="PF00561">
    <property type="entry name" value="Abhydrolase_1"/>
    <property type="match status" value="1"/>
</dbReference>
<dbReference type="Proteomes" id="UP000516656">
    <property type="component" value="Chromosome 1"/>
</dbReference>
<dbReference type="RefSeq" id="WP_086957765.1">
    <property type="nucleotide sequence ID" value="NZ_AP018045.1"/>
</dbReference>
<dbReference type="PRINTS" id="PR00412">
    <property type="entry name" value="EPOXHYDRLASE"/>
</dbReference>
<evidence type="ECO:0000313" key="2">
    <source>
        <dbReference type="EMBL" id="BAX52466.1"/>
    </source>
</evidence>
<feature type="domain" description="AB hydrolase-1" evidence="1">
    <location>
        <begin position="40"/>
        <end position="284"/>
    </location>
</feature>
<dbReference type="SUPFAM" id="SSF53474">
    <property type="entry name" value="alpha/beta-Hydrolases"/>
    <property type="match status" value="1"/>
</dbReference>
<dbReference type="InterPro" id="IPR050266">
    <property type="entry name" value="AB_hydrolase_sf"/>
</dbReference>
<dbReference type="InterPro" id="IPR029058">
    <property type="entry name" value="AB_hydrolase_fold"/>
</dbReference>
<dbReference type="InterPro" id="IPR000073">
    <property type="entry name" value="AB_hydrolase_1"/>
</dbReference>
<dbReference type="PANTHER" id="PTHR43798:SF33">
    <property type="entry name" value="HYDROLASE, PUTATIVE (AFU_ORTHOLOGUE AFUA_2G14860)-RELATED"/>
    <property type="match status" value="1"/>
</dbReference>
<dbReference type="GO" id="GO:0016787">
    <property type="term" value="F:hydrolase activity"/>
    <property type="evidence" value="ECO:0007669"/>
    <property type="project" value="UniProtKB-KW"/>
</dbReference>
<dbReference type="Proteomes" id="UP000218676">
    <property type="component" value="Chromosome 1"/>
</dbReference>
<dbReference type="PANTHER" id="PTHR43798">
    <property type="entry name" value="MONOACYLGLYCEROL LIPASE"/>
    <property type="match status" value="1"/>
</dbReference>
<dbReference type="AlphaFoldDB" id="A0A1V1VA61"/>
<dbReference type="GO" id="GO:0016020">
    <property type="term" value="C:membrane"/>
    <property type="evidence" value="ECO:0007669"/>
    <property type="project" value="TreeGrafter"/>
</dbReference>
<accession>A0A1V1VA61</accession>
<organism evidence="3 5">
    <name type="scientific">Photobacterium damsela subsp. piscicida</name>
    <name type="common">Pasteurella piscicida</name>
    <dbReference type="NCBI Taxonomy" id="38294"/>
    <lineage>
        <taxon>Bacteria</taxon>
        <taxon>Pseudomonadati</taxon>
        <taxon>Pseudomonadota</taxon>
        <taxon>Gammaproteobacteria</taxon>
        <taxon>Vibrionales</taxon>
        <taxon>Vibrionaceae</taxon>
        <taxon>Photobacterium</taxon>
    </lineage>
</organism>
<evidence type="ECO:0000313" key="3">
    <source>
        <dbReference type="EMBL" id="QOD55728.1"/>
    </source>
</evidence>
<evidence type="ECO:0000313" key="4">
    <source>
        <dbReference type="Proteomes" id="UP000218676"/>
    </source>
</evidence>
<keyword evidence="3" id="KW-0378">Hydrolase</keyword>
<name>A0A1V1VA61_PHODP</name>
<evidence type="ECO:0000313" key="5">
    <source>
        <dbReference type="Proteomes" id="UP000516656"/>
    </source>
</evidence>
<dbReference type="InterPro" id="IPR000639">
    <property type="entry name" value="Epox_hydrolase-like"/>
</dbReference>
<dbReference type="Gene3D" id="3.40.50.1820">
    <property type="entry name" value="alpha/beta hydrolase"/>
    <property type="match status" value="1"/>
</dbReference>
<evidence type="ECO:0000259" key="1">
    <source>
        <dbReference type="Pfam" id="PF00561"/>
    </source>
</evidence>
<reference evidence="3 5" key="3">
    <citation type="submission" date="2020-09" db="EMBL/GenBank/DDBJ databases">
        <title>Complete, closed and curated genome sequences of Photobacterium damselae subsp. piscicida isolates from Australia indicate localised evolution and additional plasmid-borne pathogenicity mechanisms.</title>
        <authorList>
            <person name="Baseggio L."/>
            <person name="Silayeva O."/>
            <person name="Buller N."/>
            <person name="Landos M."/>
            <person name="Engelstaedter J."/>
            <person name="Barnes A.C."/>
        </authorList>
    </citation>
    <scope>NUCLEOTIDE SEQUENCE [LARGE SCALE GENOMIC DNA]</scope>
    <source>
        <strain evidence="3 5">AS-16-0540-1</strain>
    </source>
</reference>
<reference evidence="4" key="2">
    <citation type="submission" date="2017-05" db="EMBL/GenBank/DDBJ databases">
        <title>Whole genome sequence of fish pathogenic bacteria, Photobacterium damselae subsp. piscicida, strain 91-197, isolated from hybrid striped bass (Morone sp.) in USA.</title>
        <authorList>
            <person name="Teru Y."/>
            <person name="Hikima J."/>
            <person name="Kono T."/>
            <person name="Sakai M."/>
            <person name="Takano T."/>
            <person name="Hawke J.P."/>
            <person name="Takeyama H."/>
            <person name="Aoki T."/>
        </authorList>
    </citation>
    <scope>NUCLEOTIDE SEQUENCE [LARGE SCALE GENOMIC DNA]</scope>
    <source>
        <strain evidence="4">91-197</strain>
    </source>
</reference>